<dbReference type="InterPro" id="IPR050898">
    <property type="entry name" value="Plant_acyltransferase"/>
</dbReference>
<dbReference type="Proteomes" id="UP001386955">
    <property type="component" value="Unassembled WGS sequence"/>
</dbReference>
<keyword evidence="3" id="KW-1185">Reference proteome</keyword>
<dbReference type="Pfam" id="PF02458">
    <property type="entry name" value="Transferase"/>
    <property type="match status" value="1"/>
</dbReference>
<dbReference type="InterPro" id="IPR023213">
    <property type="entry name" value="CAT-like_dom_sf"/>
</dbReference>
<dbReference type="AlphaFoldDB" id="A0AAN9XNP9"/>
<dbReference type="PANTHER" id="PTHR31147">
    <property type="entry name" value="ACYL TRANSFERASE 4"/>
    <property type="match status" value="1"/>
</dbReference>
<sequence>MESNNKNANLLSFENKKVVFIKPSKPTPNSVLSMSSIDNDMMGFYVHCLYVYRSLTETQNSLADVDSNINTIQCTIKRDPTKVLTKAVSKALFYYYPLAGKLVKHADGKLKINCTSDGVPFQEVICNCNLSSLHYLDGDDIEIAKHFGTDFPFEDEHGNQHPVVFKLTKFLCGGFICAWHINHAVIDGIGMTQFLVTVAEFAGGQSEPSVKPVWERERLVGKITRQPLPNPMDNVRVAVSPLMPTKDYSHECFRIHKESIARLKTSLMKDIEQSGASLKKGFTTFECLAAYIWRARARALKLNDDGETMLLIIVGVRPRLEDPLPTGYYGNSIVDSYIKLTVKELNQQPLFEVVKHVREGLIITSTDDYITNYVDTLETKPFNFDHKSVAITILTDWRNLGSLDKIDFGWKETVNMMPVPWDVGVGEMYDILPPTKLDPSMNGGVRFFTSIPTAAMPKFKEEMEVLTSNDPILKF</sequence>
<organism evidence="2 3">
    <name type="scientific">Psophocarpus tetragonolobus</name>
    <name type="common">Winged bean</name>
    <name type="synonym">Dolichos tetragonolobus</name>
    <dbReference type="NCBI Taxonomy" id="3891"/>
    <lineage>
        <taxon>Eukaryota</taxon>
        <taxon>Viridiplantae</taxon>
        <taxon>Streptophyta</taxon>
        <taxon>Embryophyta</taxon>
        <taxon>Tracheophyta</taxon>
        <taxon>Spermatophyta</taxon>
        <taxon>Magnoliopsida</taxon>
        <taxon>eudicotyledons</taxon>
        <taxon>Gunneridae</taxon>
        <taxon>Pentapetalae</taxon>
        <taxon>rosids</taxon>
        <taxon>fabids</taxon>
        <taxon>Fabales</taxon>
        <taxon>Fabaceae</taxon>
        <taxon>Papilionoideae</taxon>
        <taxon>50 kb inversion clade</taxon>
        <taxon>NPAAA clade</taxon>
        <taxon>indigoferoid/millettioid clade</taxon>
        <taxon>Phaseoleae</taxon>
        <taxon>Psophocarpus</taxon>
    </lineage>
</organism>
<comment type="similarity">
    <text evidence="1">Belongs to the plant acyltransferase family.</text>
</comment>
<dbReference type="PANTHER" id="PTHR31147:SF25">
    <property type="entry name" value="HXXXD-TYPE ACYL-TRANSFERASE FAMILY PROTEIN"/>
    <property type="match status" value="1"/>
</dbReference>
<proteinExistence type="inferred from homology"/>
<protein>
    <submittedName>
        <fullName evidence="2">Uncharacterized protein</fullName>
    </submittedName>
</protein>
<evidence type="ECO:0000313" key="3">
    <source>
        <dbReference type="Proteomes" id="UP001386955"/>
    </source>
</evidence>
<dbReference type="EMBL" id="JAYMYS010000003">
    <property type="protein sequence ID" value="KAK7400329.1"/>
    <property type="molecule type" value="Genomic_DNA"/>
</dbReference>
<evidence type="ECO:0000313" key="2">
    <source>
        <dbReference type="EMBL" id="KAK7400329.1"/>
    </source>
</evidence>
<comment type="caution">
    <text evidence="2">The sequence shown here is derived from an EMBL/GenBank/DDBJ whole genome shotgun (WGS) entry which is preliminary data.</text>
</comment>
<gene>
    <name evidence="2" type="ORF">VNO78_11535</name>
</gene>
<accession>A0AAN9XNP9</accession>
<dbReference type="Gene3D" id="3.30.559.10">
    <property type="entry name" value="Chloramphenicol acetyltransferase-like domain"/>
    <property type="match status" value="2"/>
</dbReference>
<evidence type="ECO:0000256" key="1">
    <source>
        <dbReference type="ARBA" id="ARBA00009861"/>
    </source>
</evidence>
<reference evidence="2 3" key="1">
    <citation type="submission" date="2024-01" db="EMBL/GenBank/DDBJ databases">
        <title>The genomes of 5 underutilized Papilionoideae crops provide insights into root nodulation and disease resistanc.</title>
        <authorList>
            <person name="Jiang F."/>
        </authorList>
    </citation>
    <scope>NUCLEOTIDE SEQUENCE [LARGE SCALE GENOMIC DNA]</scope>
    <source>
        <strain evidence="2">DUOXIRENSHENG_FW03</strain>
        <tissue evidence="2">Leaves</tissue>
    </source>
</reference>
<name>A0AAN9XNP9_PSOTE</name>